<name>A0A7D9JEI4_PARCT</name>
<sequence>LSNPVIVSLIKWAHDMAGVPNPMGNKFLQNVAEGAKREHAKPVSKKTPITSKVLEECCMLEHCYCFLGFLGQVVQLRQPTLKFPTDVGNGMVDGSPKRPKTVM</sequence>
<evidence type="ECO:0000313" key="2">
    <source>
        <dbReference type="Proteomes" id="UP001152795"/>
    </source>
</evidence>
<feature type="non-terminal residue" evidence="1">
    <location>
        <position position="1"/>
    </location>
</feature>
<accession>A0A7D9JEI4</accession>
<keyword evidence="2" id="KW-1185">Reference proteome</keyword>
<dbReference type="EMBL" id="CACRXK020014777">
    <property type="protein sequence ID" value="CAB4027397.1"/>
    <property type="molecule type" value="Genomic_DNA"/>
</dbReference>
<protein>
    <submittedName>
        <fullName evidence="1">Uncharacterized protein</fullName>
    </submittedName>
</protein>
<comment type="caution">
    <text evidence="1">The sequence shown here is derived from an EMBL/GenBank/DDBJ whole genome shotgun (WGS) entry which is preliminary data.</text>
</comment>
<organism evidence="1 2">
    <name type="scientific">Paramuricea clavata</name>
    <name type="common">Red gorgonian</name>
    <name type="synonym">Violescent sea-whip</name>
    <dbReference type="NCBI Taxonomy" id="317549"/>
    <lineage>
        <taxon>Eukaryota</taxon>
        <taxon>Metazoa</taxon>
        <taxon>Cnidaria</taxon>
        <taxon>Anthozoa</taxon>
        <taxon>Octocorallia</taxon>
        <taxon>Malacalcyonacea</taxon>
        <taxon>Plexauridae</taxon>
        <taxon>Paramuricea</taxon>
    </lineage>
</organism>
<gene>
    <name evidence="1" type="ORF">PACLA_8A022608</name>
</gene>
<dbReference type="AlphaFoldDB" id="A0A7D9JEI4"/>
<reference evidence="1" key="1">
    <citation type="submission" date="2020-04" db="EMBL/GenBank/DDBJ databases">
        <authorList>
            <person name="Alioto T."/>
            <person name="Alioto T."/>
            <person name="Gomez Garrido J."/>
        </authorList>
    </citation>
    <scope>NUCLEOTIDE SEQUENCE</scope>
    <source>
        <strain evidence="1">A484AB</strain>
    </source>
</reference>
<proteinExistence type="predicted"/>
<dbReference type="Proteomes" id="UP001152795">
    <property type="component" value="Unassembled WGS sequence"/>
</dbReference>
<evidence type="ECO:0000313" key="1">
    <source>
        <dbReference type="EMBL" id="CAB4027397.1"/>
    </source>
</evidence>